<evidence type="ECO:0000313" key="4">
    <source>
        <dbReference type="Proteomes" id="UP000319836"/>
    </source>
</evidence>
<sequence>MEPPSLQGGDRSDHGRGRPIRAIGRGTSQGRIGVSASNERTALALHLELGGRRAAAARVELVQAADDARVAHVSLSGWIDGAAERRLERALAALSPRAISRVVLDCSCVRRLERPAAARLMEAVARLEGRPGAIEVRGLPRTTRGEWTP</sequence>
<evidence type="ECO:0000313" key="3">
    <source>
        <dbReference type="EMBL" id="TMQ68101.1"/>
    </source>
</evidence>
<dbReference type="AlphaFoldDB" id="A0A538TWX1"/>
<organism evidence="3 4">
    <name type="scientific">Eiseniibacteriota bacterium</name>
    <dbReference type="NCBI Taxonomy" id="2212470"/>
    <lineage>
        <taxon>Bacteria</taxon>
        <taxon>Candidatus Eiseniibacteriota</taxon>
    </lineage>
</organism>
<proteinExistence type="predicted"/>
<dbReference type="InterPro" id="IPR058548">
    <property type="entry name" value="MlaB-like_STAS"/>
</dbReference>
<feature type="domain" description="MlaB-like STAS" evidence="2">
    <location>
        <begin position="73"/>
        <end position="142"/>
    </location>
</feature>
<dbReference type="EMBL" id="VBPA01000417">
    <property type="protein sequence ID" value="TMQ68101.1"/>
    <property type="molecule type" value="Genomic_DNA"/>
</dbReference>
<evidence type="ECO:0000256" key="1">
    <source>
        <dbReference type="SAM" id="MobiDB-lite"/>
    </source>
</evidence>
<dbReference type="Proteomes" id="UP000319836">
    <property type="component" value="Unassembled WGS sequence"/>
</dbReference>
<protein>
    <submittedName>
        <fullName evidence="3">STAS domain-containing protein</fullName>
    </submittedName>
</protein>
<feature type="region of interest" description="Disordered" evidence="1">
    <location>
        <begin position="1"/>
        <end position="31"/>
    </location>
</feature>
<reference evidence="3 4" key="1">
    <citation type="journal article" date="2019" name="Nat. Microbiol.">
        <title>Mediterranean grassland soil C-N compound turnover is dependent on rainfall and depth, and is mediated by genomically divergent microorganisms.</title>
        <authorList>
            <person name="Diamond S."/>
            <person name="Andeer P.F."/>
            <person name="Li Z."/>
            <person name="Crits-Christoph A."/>
            <person name="Burstein D."/>
            <person name="Anantharaman K."/>
            <person name="Lane K.R."/>
            <person name="Thomas B.C."/>
            <person name="Pan C."/>
            <person name="Northen T.R."/>
            <person name="Banfield J.F."/>
        </authorList>
    </citation>
    <scope>NUCLEOTIDE SEQUENCE [LARGE SCALE GENOMIC DNA]</scope>
    <source>
        <strain evidence="3">WS_10</strain>
    </source>
</reference>
<name>A0A538TWX1_UNCEI</name>
<dbReference type="Gene3D" id="3.30.750.24">
    <property type="entry name" value="STAS domain"/>
    <property type="match status" value="1"/>
</dbReference>
<comment type="caution">
    <text evidence="3">The sequence shown here is derived from an EMBL/GenBank/DDBJ whole genome shotgun (WGS) entry which is preliminary data.</text>
</comment>
<accession>A0A538TWX1</accession>
<dbReference type="InterPro" id="IPR036513">
    <property type="entry name" value="STAS_dom_sf"/>
</dbReference>
<dbReference type="SUPFAM" id="SSF52091">
    <property type="entry name" value="SpoIIaa-like"/>
    <property type="match status" value="1"/>
</dbReference>
<evidence type="ECO:0000259" key="2">
    <source>
        <dbReference type="Pfam" id="PF13466"/>
    </source>
</evidence>
<dbReference type="Pfam" id="PF13466">
    <property type="entry name" value="STAS_2"/>
    <property type="match status" value="1"/>
</dbReference>
<gene>
    <name evidence="3" type="ORF">E6K80_14600</name>
</gene>